<dbReference type="InterPro" id="IPR013783">
    <property type="entry name" value="Ig-like_fold"/>
</dbReference>
<dbReference type="InterPro" id="IPR003599">
    <property type="entry name" value="Ig_sub"/>
</dbReference>
<evidence type="ECO:0000256" key="2">
    <source>
        <dbReference type="ARBA" id="ARBA00006692"/>
    </source>
</evidence>
<dbReference type="Proteomes" id="UP000694421">
    <property type="component" value="Unplaced"/>
</dbReference>
<dbReference type="Pfam" id="PF07679">
    <property type="entry name" value="I-set"/>
    <property type="match status" value="2"/>
</dbReference>
<dbReference type="GO" id="GO:0005737">
    <property type="term" value="C:cytoplasm"/>
    <property type="evidence" value="ECO:0007669"/>
    <property type="project" value="UniProtKB-SubCell"/>
</dbReference>
<keyword evidence="3" id="KW-0963">Cytoplasm</keyword>
<accession>A0A8D0DYI2</accession>
<comment type="similarity">
    <text evidence="2">Belongs to the protein kinase superfamily. CAMK Ser/Thr protein kinase family.</text>
</comment>
<dbReference type="InterPro" id="IPR013098">
    <property type="entry name" value="Ig_I-set"/>
</dbReference>
<feature type="domain" description="Immunoglobulin" evidence="6">
    <location>
        <begin position="2"/>
        <end position="87"/>
    </location>
</feature>
<evidence type="ECO:0000256" key="5">
    <source>
        <dbReference type="ARBA" id="ARBA00023319"/>
    </source>
</evidence>
<keyword evidence="8" id="KW-1185">Reference proteome</keyword>
<dbReference type="SMART" id="SM00409">
    <property type="entry name" value="IG"/>
    <property type="match status" value="2"/>
</dbReference>
<dbReference type="PANTHER" id="PTHR47633">
    <property type="entry name" value="IMMUNOGLOBULIN"/>
    <property type="match status" value="1"/>
</dbReference>
<dbReference type="Gene3D" id="2.60.40.10">
    <property type="entry name" value="Immunoglobulins"/>
    <property type="match status" value="2"/>
</dbReference>
<evidence type="ECO:0000256" key="1">
    <source>
        <dbReference type="ARBA" id="ARBA00004496"/>
    </source>
</evidence>
<evidence type="ECO:0000256" key="4">
    <source>
        <dbReference type="ARBA" id="ARBA00022737"/>
    </source>
</evidence>
<dbReference type="FunFam" id="2.60.40.10:FF:000779">
    <property type="entry name" value="Titin b"/>
    <property type="match status" value="1"/>
</dbReference>
<dbReference type="PANTHER" id="PTHR47633:SF4">
    <property type="entry name" value="MYOPALLADIN ISOFORM X1"/>
    <property type="match status" value="1"/>
</dbReference>
<keyword evidence="5" id="KW-0393">Immunoglobulin domain</keyword>
<comment type="subcellular location">
    <subcellularLocation>
        <location evidence="1">Cytoplasm</location>
    </subcellularLocation>
</comment>
<protein>
    <recommendedName>
        <fullName evidence="6">Immunoglobulin domain-containing protein</fullName>
    </recommendedName>
</protein>
<name>A0A8D0DYI2_SALMN</name>
<sequence>MNHTKSFSQGSDAHFRVRVVGKPDPECQWFKNGVQIERSDRIYWYWPEDNVCELVIRDVTAEDSASIMVKAVNIAGETSSHAFLLVQAPEPPQIVKELQPVTVDSGKPARFCAVVSGKPQPKIACKDKEIKPSRFFRMTQFEDTFQLEIAEAYPEDEGIYTFVASNSVGQVSSTATLRLEGIVHCLKKETMQFACGFNINTFLKKSIQLSMSFNTNNQPHCLMSEVFIWSPGYKRCTALFHLVQIFHNFYFSIMFSVCVQQAPKQNTGHLQVSLL</sequence>
<evidence type="ECO:0000256" key="3">
    <source>
        <dbReference type="ARBA" id="ARBA00022490"/>
    </source>
</evidence>
<dbReference type="FunFam" id="2.60.40.10:FF:000147">
    <property type="entry name" value="Myosin light chain kinase"/>
    <property type="match status" value="1"/>
</dbReference>
<keyword evidence="4" id="KW-0677">Repeat</keyword>
<dbReference type="InterPro" id="IPR036179">
    <property type="entry name" value="Ig-like_dom_sf"/>
</dbReference>
<organism evidence="7 8">
    <name type="scientific">Salvator merianae</name>
    <name type="common">Argentine black and white tegu</name>
    <name type="synonym">Tupinambis merianae</name>
    <dbReference type="NCBI Taxonomy" id="96440"/>
    <lineage>
        <taxon>Eukaryota</taxon>
        <taxon>Metazoa</taxon>
        <taxon>Chordata</taxon>
        <taxon>Craniata</taxon>
        <taxon>Vertebrata</taxon>
        <taxon>Euteleostomi</taxon>
        <taxon>Lepidosauria</taxon>
        <taxon>Squamata</taxon>
        <taxon>Bifurcata</taxon>
        <taxon>Unidentata</taxon>
        <taxon>Episquamata</taxon>
        <taxon>Laterata</taxon>
        <taxon>Teiioidea</taxon>
        <taxon>Teiidae</taxon>
        <taxon>Salvator</taxon>
    </lineage>
</organism>
<feature type="domain" description="Immunoglobulin" evidence="6">
    <location>
        <begin position="98"/>
        <end position="180"/>
    </location>
</feature>
<dbReference type="Ensembl" id="ENSSMRT00000027547.1">
    <property type="protein sequence ID" value="ENSSMRP00000023521.1"/>
    <property type="gene ID" value="ENSSMRG00000018253.1"/>
</dbReference>
<reference evidence="7" key="2">
    <citation type="submission" date="2025-09" db="UniProtKB">
        <authorList>
            <consortium name="Ensembl"/>
        </authorList>
    </citation>
    <scope>IDENTIFICATION</scope>
</reference>
<evidence type="ECO:0000259" key="6">
    <source>
        <dbReference type="SMART" id="SM00409"/>
    </source>
</evidence>
<dbReference type="SUPFAM" id="SSF48726">
    <property type="entry name" value="Immunoglobulin"/>
    <property type="match status" value="2"/>
</dbReference>
<dbReference type="AlphaFoldDB" id="A0A8D0DYI2"/>
<proteinExistence type="inferred from homology"/>
<reference evidence="7" key="1">
    <citation type="submission" date="2025-08" db="UniProtKB">
        <authorList>
            <consortium name="Ensembl"/>
        </authorList>
    </citation>
    <scope>IDENTIFICATION</scope>
</reference>
<dbReference type="GeneTree" id="ENSGT01110000267173"/>
<evidence type="ECO:0000313" key="7">
    <source>
        <dbReference type="Ensembl" id="ENSSMRP00000023521.1"/>
    </source>
</evidence>
<evidence type="ECO:0000313" key="8">
    <source>
        <dbReference type="Proteomes" id="UP000694421"/>
    </source>
</evidence>